<dbReference type="InterPro" id="IPR000835">
    <property type="entry name" value="HTH_MarR-typ"/>
</dbReference>
<dbReference type="Pfam" id="PF12802">
    <property type="entry name" value="MarR_2"/>
    <property type="match status" value="1"/>
</dbReference>
<dbReference type="InterPro" id="IPR036388">
    <property type="entry name" value="WH-like_DNA-bd_sf"/>
</dbReference>
<dbReference type="EMBL" id="JABVEC010000009">
    <property type="protein sequence ID" value="MBC6466619.1"/>
    <property type="molecule type" value="Genomic_DNA"/>
</dbReference>
<organism evidence="5 6">
    <name type="scientific">Actinomadura alba</name>
    <dbReference type="NCBI Taxonomy" id="406431"/>
    <lineage>
        <taxon>Bacteria</taxon>
        <taxon>Bacillati</taxon>
        <taxon>Actinomycetota</taxon>
        <taxon>Actinomycetes</taxon>
        <taxon>Streptosporangiales</taxon>
        <taxon>Thermomonosporaceae</taxon>
        <taxon>Actinomadura</taxon>
    </lineage>
</organism>
<comment type="caution">
    <text evidence="5">The sequence shown here is derived from an EMBL/GenBank/DDBJ whole genome shotgun (WGS) entry which is preliminary data.</text>
</comment>
<dbReference type="InterPro" id="IPR039422">
    <property type="entry name" value="MarR/SlyA-like"/>
</dbReference>
<evidence type="ECO:0000259" key="4">
    <source>
        <dbReference type="PROSITE" id="PS50995"/>
    </source>
</evidence>
<sequence length="156" mass="17726">MGDDRPEPDVGMLTGTFMRAVQDELFETLAKQGHPDVRPRHGSVLAFLDRDGARATELSQRSGQHKQIVGTIVDELVQLGYVSREPDPRDRRAKLVVPTAYGLDEITRARAILAAIERRHEQALGAEEYTSFKAALQRITRLQRQWRDVRRAQPKE</sequence>
<name>A0ABR7LPW1_9ACTN</name>
<dbReference type="InterPro" id="IPR036390">
    <property type="entry name" value="WH_DNA-bd_sf"/>
</dbReference>
<evidence type="ECO:0000256" key="3">
    <source>
        <dbReference type="ARBA" id="ARBA00023163"/>
    </source>
</evidence>
<evidence type="ECO:0000256" key="1">
    <source>
        <dbReference type="ARBA" id="ARBA00023015"/>
    </source>
</evidence>
<dbReference type="SMART" id="SM00347">
    <property type="entry name" value="HTH_MARR"/>
    <property type="match status" value="1"/>
</dbReference>
<keyword evidence="3" id="KW-0804">Transcription</keyword>
<keyword evidence="1" id="KW-0805">Transcription regulation</keyword>
<dbReference type="PROSITE" id="PS01117">
    <property type="entry name" value="HTH_MARR_1"/>
    <property type="match status" value="1"/>
</dbReference>
<dbReference type="InterPro" id="IPR023187">
    <property type="entry name" value="Tscrpt_reg_MarR-type_CS"/>
</dbReference>
<dbReference type="SUPFAM" id="SSF46785">
    <property type="entry name" value="Winged helix' DNA-binding domain"/>
    <property type="match status" value="1"/>
</dbReference>
<proteinExistence type="predicted"/>
<protein>
    <submittedName>
        <fullName evidence="5">Winged helix-turn-helix transcriptional regulator</fullName>
    </submittedName>
</protein>
<accession>A0ABR7LPW1</accession>
<dbReference type="PROSITE" id="PS50995">
    <property type="entry name" value="HTH_MARR_2"/>
    <property type="match status" value="1"/>
</dbReference>
<feature type="domain" description="HTH marR-type" evidence="4">
    <location>
        <begin position="7"/>
        <end position="141"/>
    </location>
</feature>
<reference evidence="5 6" key="1">
    <citation type="submission" date="2020-06" db="EMBL/GenBank/DDBJ databases">
        <title>Actinomadura xiongansis sp. nov., isolated from soil of Baiyangdian.</title>
        <authorList>
            <person name="Zhang X."/>
        </authorList>
    </citation>
    <scope>NUCLEOTIDE SEQUENCE [LARGE SCALE GENOMIC DNA]</scope>
    <source>
        <strain evidence="5 6">HBUM206468</strain>
    </source>
</reference>
<evidence type="ECO:0000313" key="5">
    <source>
        <dbReference type="EMBL" id="MBC6466619.1"/>
    </source>
</evidence>
<dbReference type="PANTHER" id="PTHR33164">
    <property type="entry name" value="TRANSCRIPTIONAL REGULATOR, MARR FAMILY"/>
    <property type="match status" value="1"/>
</dbReference>
<evidence type="ECO:0000313" key="6">
    <source>
        <dbReference type="Proteomes" id="UP000805614"/>
    </source>
</evidence>
<evidence type="ECO:0000256" key="2">
    <source>
        <dbReference type="ARBA" id="ARBA00023125"/>
    </source>
</evidence>
<keyword evidence="2" id="KW-0238">DNA-binding</keyword>
<dbReference type="Proteomes" id="UP000805614">
    <property type="component" value="Unassembled WGS sequence"/>
</dbReference>
<dbReference type="PANTHER" id="PTHR33164:SF99">
    <property type="entry name" value="MARR FAMILY REGULATORY PROTEIN"/>
    <property type="match status" value="1"/>
</dbReference>
<dbReference type="RefSeq" id="WP_187243635.1">
    <property type="nucleotide sequence ID" value="NZ_BAAAOK010000013.1"/>
</dbReference>
<dbReference type="Gene3D" id="1.10.10.10">
    <property type="entry name" value="Winged helix-like DNA-binding domain superfamily/Winged helix DNA-binding domain"/>
    <property type="match status" value="1"/>
</dbReference>
<keyword evidence="6" id="KW-1185">Reference proteome</keyword>
<gene>
    <name evidence="5" type="ORF">HKK74_14055</name>
</gene>